<protein>
    <recommendedName>
        <fullName evidence="2">Nephrocystin 3-like N-terminal domain-containing protein</fullName>
    </recommendedName>
</protein>
<keyword evidence="4" id="KW-1185">Reference proteome</keyword>
<evidence type="ECO:0000256" key="1">
    <source>
        <dbReference type="ARBA" id="ARBA00022737"/>
    </source>
</evidence>
<dbReference type="PANTHER" id="PTHR10039:SF16">
    <property type="entry name" value="GPI INOSITOL-DEACYLASE"/>
    <property type="match status" value="1"/>
</dbReference>
<gene>
    <name evidence="3" type="ORF">QBC34DRAFT_472647</name>
</gene>
<proteinExistence type="predicted"/>
<evidence type="ECO:0000313" key="4">
    <source>
        <dbReference type="Proteomes" id="UP001321760"/>
    </source>
</evidence>
<name>A0AAV9GDB8_9PEZI</name>
<accession>A0AAV9GDB8</accession>
<keyword evidence="1" id="KW-0677">Repeat</keyword>
<dbReference type="AlphaFoldDB" id="A0AAV9GDB8"/>
<dbReference type="PANTHER" id="PTHR10039">
    <property type="entry name" value="AMELOGENIN"/>
    <property type="match status" value="1"/>
</dbReference>
<comment type="caution">
    <text evidence="3">The sequence shown here is derived from an EMBL/GenBank/DDBJ whole genome shotgun (WGS) entry which is preliminary data.</text>
</comment>
<evidence type="ECO:0000313" key="3">
    <source>
        <dbReference type="EMBL" id="KAK4445363.1"/>
    </source>
</evidence>
<dbReference type="InterPro" id="IPR056884">
    <property type="entry name" value="NPHP3-like_N"/>
</dbReference>
<dbReference type="Proteomes" id="UP001321760">
    <property type="component" value="Unassembled WGS sequence"/>
</dbReference>
<feature type="domain" description="Nephrocystin 3-like N-terminal" evidence="2">
    <location>
        <begin position="190"/>
        <end position="308"/>
    </location>
</feature>
<dbReference type="EMBL" id="MU865966">
    <property type="protein sequence ID" value="KAK4445363.1"/>
    <property type="molecule type" value="Genomic_DNA"/>
</dbReference>
<reference evidence="3" key="1">
    <citation type="journal article" date="2023" name="Mol. Phylogenet. Evol.">
        <title>Genome-scale phylogeny and comparative genomics of the fungal order Sordariales.</title>
        <authorList>
            <person name="Hensen N."/>
            <person name="Bonometti L."/>
            <person name="Westerberg I."/>
            <person name="Brannstrom I.O."/>
            <person name="Guillou S."/>
            <person name="Cros-Aarteil S."/>
            <person name="Calhoun S."/>
            <person name="Haridas S."/>
            <person name="Kuo A."/>
            <person name="Mondo S."/>
            <person name="Pangilinan J."/>
            <person name="Riley R."/>
            <person name="LaButti K."/>
            <person name="Andreopoulos B."/>
            <person name="Lipzen A."/>
            <person name="Chen C."/>
            <person name="Yan M."/>
            <person name="Daum C."/>
            <person name="Ng V."/>
            <person name="Clum A."/>
            <person name="Steindorff A."/>
            <person name="Ohm R.A."/>
            <person name="Martin F."/>
            <person name="Silar P."/>
            <person name="Natvig D.O."/>
            <person name="Lalanne C."/>
            <person name="Gautier V."/>
            <person name="Ament-Velasquez S.L."/>
            <person name="Kruys A."/>
            <person name="Hutchinson M.I."/>
            <person name="Powell A.J."/>
            <person name="Barry K."/>
            <person name="Miller A.N."/>
            <person name="Grigoriev I.V."/>
            <person name="Debuchy R."/>
            <person name="Gladieux P."/>
            <person name="Hiltunen Thoren M."/>
            <person name="Johannesson H."/>
        </authorList>
    </citation>
    <scope>NUCLEOTIDE SEQUENCE</scope>
    <source>
        <strain evidence="3">PSN243</strain>
    </source>
</reference>
<reference evidence="3" key="2">
    <citation type="submission" date="2023-05" db="EMBL/GenBank/DDBJ databases">
        <authorList>
            <consortium name="Lawrence Berkeley National Laboratory"/>
            <person name="Steindorff A."/>
            <person name="Hensen N."/>
            <person name="Bonometti L."/>
            <person name="Westerberg I."/>
            <person name="Brannstrom I.O."/>
            <person name="Guillou S."/>
            <person name="Cros-Aarteil S."/>
            <person name="Calhoun S."/>
            <person name="Haridas S."/>
            <person name="Kuo A."/>
            <person name="Mondo S."/>
            <person name="Pangilinan J."/>
            <person name="Riley R."/>
            <person name="Labutti K."/>
            <person name="Andreopoulos B."/>
            <person name="Lipzen A."/>
            <person name="Chen C."/>
            <person name="Yanf M."/>
            <person name="Daum C."/>
            <person name="Ng V."/>
            <person name="Clum A."/>
            <person name="Ohm R."/>
            <person name="Martin F."/>
            <person name="Silar P."/>
            <person name="Natvig D."/>
            <person name="Lalanne C."/>
            <person name="Gautier V."/>
            <person name="Ament-Velasquez S.L."/>
            <person name="Kruys A."/>
            <person name="Hutchinson M.I."/>
            <person name="Powell A.J."/>
            <person name="Barry K."/>
            <person name="Miller A.N."/>
            <person name="Grigoriev I.V."/>
            <person name="Debuchy R."/>
            <person name="Gladieux P."/>
            <person name="Thoren M.H."/>
            <person name="Johannesson H."/>
        </authorList>
    </citation>
    <scope>NUCLEOTIDE SEQUENCE</scope>
    <source>
        <strain evidence="3">PSN243</strain>
    </source>
</reference>
<organism evidence="3 4">
    <name type="scientific">Podospora aff. communis PSN243</name>
    <dbReference type="NCBI Taxonomy" id="3040156"/>
    <lineage>
        <taxon>Eukaryota</taxon>
        <taxon>Fungi</taxon>
        <taxon>Dikarya</taxon>
        <taxon>Ascomycota</taxon>
        <taxon>Pezizomycotina</taxon>
        <taxon>Sordariomycetes</taxon>
        <taxon>Sordariomycetidae</taxon>
        <taxon>Sordariales</taxon>
        <taxon>Podosporaceae</taxon>
        <taxon>Podospora</taxon>
    </lineage>
</organism>
<dbReference type="Pfam" id="PF24883">
    <property type="entry name" value="NPHP3_N"/>
    <property type="match status" value="1"/>
</dbReference>
<evidence type="ECO:0000259" key="2">
    <source>
        <dbReference type="Pfam" id="PF24883"/>
    </source>
</evidence>
<sequence>MADPLSISASIAGLLADLATETQELAGIDESDENSQEPTLRLDHVVSCRKVLLRVELSISKAVANFDTGKSRDKVARALKWPFTSTETKEILAEVVRQKGTLSLALAADTMSSLLQSLTKQGHMQDQLEDLGNHVKETLQVMTNIKLDDERRRVLGFFTTTDQQQNLTQTAYQEQERRCWPGSSSEVLGLSSTSAGIAFFFCRYKDNATQQPINILTTIAAQLARQNADAYAVLDEYYRELQPPEGVPTSPAIWKMAEVLETMAVCFGAVYIVVDGVDECDDHTVDVLSALSSIVENGPNISMCILSRDEQGIRQVLVETFVHIEIRAQASDIRLYVAAELEARIRKRQLRLGSMAMKDEILRALVDGNGGMFRWVALQLDYLCELPRDKDRRKALQSLPPSLDETYRRILDRIDAKGVEIRRLVQRCLTFVAVTDGLLETKELQQAVSIEDDTENLDDESIVDDGAIFQHCSS</sequence>